<keyword evidence="2" id="KW-1185">Reference proteome</keyword>
<dbReference type="Proteomes" id="UP001610063">
    <property type="component" value="Unassembled WGS sequence"/>
</dbReference>
<sequence>MIYRTLFLLTCVVCLVACQETTPLKLTSDSSVPVSGKRIVLKKTDFPDLRASYFTLKDPKGELIPVQFDDMDGDGIWDEVAFECDFEPDGVLSLELTETEDLPDFPTNTNVYLGYSAERNNQFTSVSANSRPADHVALSTPYLYQYEGPGWESELVGFRTYFDSRNGKDIFGKAKPQLCIEQIGLGENYHEMQDWGMDVLKVGSSLGAGALAMFRSDSIYRLGDTETADFRIITEGPVRAVLQLKYGGWNVGGATYGLTETISIWAGKRSYESQVLLEGREGNEKLVTGIVDLKKVAKRELEVGGVQIMYTYGNQSENHDNLGMGILVKQDGLAGFSKAPEEGEGVINTYTALLNPVDDLYSFHFFAGWEVENEAFANQTGFEEALIEAANELNANISVELVK</sequence>
<proteinExistence type="predicted"/>
<name>A0ABW7NIC9_9BACT</name>
<evidence type="ECO:0000313" key="2">
    <source>
        <dbReference type="Proteomes" id="UP001610063"/>
    </source>
</evidence>
<dbReference type="EMBL" id="JBIPKE010000020">
    <property type="protein sequence ID" value="MFH6985759.1"/>
    <property type="molecule type" value="Genomic_DNA"/>
</dbReference>
<dbReference type="RefSeq" id="WP_395419161.1">
    <property type="nucleotide sequence ID" value="NZ_JBIPKE010000020.1"/>
</dbReference>
<comment type="caution">
    <text evidence="1">The sequence shown here is derived from an EMBL/GenBank/DDBJ whole genome shotgun (WGS) entry which is preliminary data.</text>
</comment>
<protein>
    <submittedName>
        <fullName evidence="1">DUF4861 domain-containing protein</fullName>
    </submittedName>
</protein>
<accession>A0ABW7NIC9</accession>
<dbReference type="InterPro" id="IPR032342">
    <property type="entry name" value="DUF4861"/>
</dbReference>
<reference evidence="1 2" key="1">
    <citation type="journal article" date="2013" name="Int. J. Syst. Evol. Microbiol.">
        <title>Marinoscillum luteum sp. nov., isolated from marine sediment.</title>
        <authorList>
            <person name="Cha I.T."/>
            <person name="Park S.J."/>
            <person name="Kim S.J."/>
            <person name="Kim J.G."/>
            <person name="Jung M.Y."/>
            <person name="Shin K.S."/>
            <person name="Kwon K.K."/>
            <person name="Yang S.H."/>
            <person name="Seo Y.S."/>
            <person name="Rhee S.K."/>
        </authorList>
    </citation>
    <scope>NUCLEOTIDE SEQUENCE [LARGE SCALE GENOMIC DNA]</scope>
    <source>
        <strain evidence="1 2">KCTC 23939</strain>
    </source>
</reference>
<organism evidence="1 2">
    <name type="scientific">Marinoscillum luteum</name>
    <dbReference type="NCBI Taxonomy" id="861051"/>
    <lineage>
        <taxon>Bacteria</taxon>
        <taxon>Pseudomonadati</taxon>
        <taxon>Bacteroidota</taxon>
        <taxon>Cytophagia</taxon>
        <taxon>Cytophagales</taxon>
        <taxon>Reichenbachiellaceae</taxon>
        <taxon>Marinoscillum</taxon>
    </lineage>
</organism>
<evidence type="ECO:0000313" key="1">
    <source>
        <dbReference type="EMBL" id="MFH6985759.1"/>
    </source>
</evidence>
<dbReference type="Pfam" id="PF16153">
    <property type="entry name" value="DUF4861"/>
    <property type="match status" value="1"/>
</dbReference>
<gene>
    <name evidence="1" type="ORF">ACHKAR_20060</name>
</gene>